<keyword evidence="3 5" id="KW-0597">Phosphoprotein</keyword>
<dbReference type="InterPro" id="IPR003661">
    <property type="entry name" value="HisK_dim/P_dom"/>
</dbReference>
<dbReference type="InterPro" id="IPR005467">
    <property type="entry name" value="His_kinase_dom"/>
</dbReference>
<dbReference type="PROSITE" id="PS50110">
    <property type="entry name" value="RESPONSE_REGULATORY"/>
    <property type="match status" value="1"/>
</dbReference>
<reference evidence="8" key="1">
    <citation type="journal article" date="2020" name="mSystems">
        <title>Genome- and Community-Level Interaction Insights into Carbon Utilization and Element Cycling Functions of Hydrothermarchaeota in Hydrothermal Sediment.</title>
        <authorList>
            <person name="Zhou Z."/>
            <person name="Liu Y."/>
            <person name="Xu W."/>
            <person name="Pan J."/>
            <person name="Luo Z.H."/>
            <person name="Li M."/>
        </authorList>
    </citation>
    <scope>NUCLEOTIDE SEQUENCE [LARGE SCALE GENOMIC DNA]</scope>
    <source>
        <strain evidence="8">HyVt-503</strain>
    </source>
</reference>
<feature type="domain" description="Histidine kinase" evidence="6">
    <location>
        <begin position="19"/>
        <end position="221"/>
    </location>
</feature>
<dbReference type="Gene3D" id="3.40.50.2300">
    <property type="match status" value="1"/>
</dbReference>
<dbReference type="InterPro" id="IPR011006">
    <property type="entry name" value="CheY-like_superfamily"/>
</dbReference>
<evidence type="ECO:0000256" key="3">
    <source>
        <dbReference type="ARBA" id="ARBA00022553"/>
    </source>
</evidence>
<evidence type="ECO:0000256" key="1">
    <source>
        <dbReference type="ARBA" id="ARBA00000085"/>
    </source>
</evidence>
<feature type="modified residue" description="4-aspartylphosphate" evidence="5">
    <location>
        <position position="439"/>
    </location>
</feature>
<evidence type="ECO:0000256" key="5">
    <source>
        <dbReference type="PROSITE-ProRule" id="PRU00169"/>
    </source>
</evidence>
<dbReference type="EMBL" id="DRND01000327">
    <property type="protein sequence ID" value="HFC47050.1"/>
    <property type="molecule type" value="Genomic_DNA"/>
</dbReference>
<dbReference type="Pfam" id="PF00512">
    <property type="entry name" value="HisKA"/>
    <property type="match status" value="1"/>
</dbReference>
<dbReference type="InterPro" id="IPR001789">
    <property type="entry name" value="Sig_transdc_resp-reg_receiver"/>
</dbReference>
<dbReference type="EC" id="2.7.13.3" evidence="2"/>
<evidence type="ECO:0000259" key="6">
    <source>
        <dbReference type="PROSITE" id="PS50109"/>
    </source>
</evidence>
<comment type="catalytic activity">
    <reaction evidence="1">
        <text>ATP + protein L-histidine = ADP + protein N-phospho-L-histidine.</text>
        <dbReference type="EC" id="2.7.13.3"/>
    </reaction>
</comment>
<accession>A0A7V2WT98</accession>
<dbReference type="SMART" id="SM00448">
    <property type="entry name" value="REC"/>
    <property type="match status" value="1"/>
</dbReference>
<dbReference type="PANTHER" id="PTHR45339">
    <property type="entry name" value="HYBRID SIGNAL TRANSDUCTION HISTIDINE KINASE J"/>
    <property type="match status" value="1"/>
</dbReference>
<dbReference type="Proteomes" id="UP000885797">
    <property type="component" value="Unassembled WGS sequence"/>
</dbReference>
<protein>
    <recommendedName>
        <fullName evidence="2">histidine kinase</fullName>
        <ecNumber evidence="2">2.7.13.3</ecNumber>
    </recommendedName>
</protein>
<feature type="domain" description="Response regulatory" evidence="7">
    <location>
        <begin position="390"/>
        <end position="504"/>
    </location>
</feature>
<keyword evidence="4" id="KW-0902">Two-component regulatory system</keyword>
<dbReference type="Pfam" id="PF00072">
    <property type="entry name" value="Response_reg"/>
    <property type="match status" value="1"/>
</dbReference>
<evidence type="ECO:0000313" key="8">
    <source>
        <dbReference type="EMBL" id="HFC47050.1"/>
    </source>
</evidence>
<comment type="caution">
    <text evidence="8">The sequence shown here is derived from an EMBL/GenBank/DDBJ whole genome shotgun (WGS) entry which is preliminary data.</text>
</comment>
<dbReference type="PANTHER" id="PTHR45339:SF1">
    <property type="entry name" value="HYBRID SIGNAL TRANSDUCTION HISTIDINE KINASE J"/>
    <property type="match status" value="1"/>
</dbReference>
<dbReference type="Gene3D" id="1.10.287.130">
    <property type="match status" value="1"/>
</dbReference>
<dbReference type="PROSITE" id="PS50109">
    <property type="entry name" value="HIS_KIN"/>
    <property type="match status" value="1"/>
</dbReference>
<dbReference type="SUPFAM" id="SSF47384">
    <property type="entry name" value="Homodimeric domain of signal transducing histidine kinase"/>
    <property type="match status" value="1"/>
</dbReference>
<dbReference type="SUPFAM" id="SSF52172">
    <property type="entry name" value="CheY-like"/>
    <property type="match status" value="1"/>
</dbReference>
<evidence type="ECO:0000259" key="7">
    <source>
        <dbReference type="PROSITE" id="PS50110"/>
    </source>
</evidence>
<dbReference type="InterPro" id="IPR036097">
    <property type="entry name" value="HisK_dim/P_sf"/>
</dbReference>
<sequence>MSMERVKGPISSLLAFMADLHHEIRSPVNTILNMTELALKDSALTPSMENYFRTIERAAGALLTILDDVIELSQDDFESSLKEQGFGLTDMLEDFKEAVQGLCAARGTHTSLSIDDVTPEWFTGPRGRMRQVLTQVFNYAVRQLGAPAVHLGIGYNADPKSALEFKMEVEKSGELLDDTRSISKNPRILICQRLLAELDRELKIEQVAKGVEFKFSINVRPLDMEWGQPIFPTPVSCLVGEKGLASLLVERRLSGCGFEVRHAPSLHEAQEVLAGCTSQSQKAIVLAEWASGGGALFEESWRDEDRNGFPILFYDIPAIKMMELSTKFPAGSAVLDAIGFVMAPSRGKQLLSEVLRLLRMEPDQLSCPVLSEDGQDGQVDLSPDKVAGMKVLVVEDDRINQKIVVELLKKFGVKPVVASTGNVALKAVKKHRFDAIFMDINLPDTDGYRLTEEIRGLSQYKDVPIIALTASTKNRSLCMEAGMDYFLSKPYSEAKLLKSLLCTKKE</sequence>
<dbReference type="CDD" id="cd17546">
    <property type="entry name" value="REC_hyHK_CKI1_RcsC-like"/>
    <property type="match status" value="1"/>
</dbReference>
<dbReference type="AlphaFoldDB" id="A0A7V2WT98"/>
<proteinExistence type="predicted"/>
<dbReference type="SMART" id="SM00388">
    <property type="entry name" value="HisKA"/>
    <property type="match status" value="1"/>
</dbReference>
<organism evidence="8">
    <name type="scientific">Dissulfuribacter thermophilus</name>
    <dbReference type="NCBI Taxonomy" id="1156395"/>
    <lineage>
        <taxon>Bacteria</taxon>
        <taxon>Pseudomonadati</taxon>
        <taxon>Thermodesulfobacteriota</taxon>
        <taxon>Dissulfuribacteria</taxon>
        <taxon>Dissulfuribacterales</taxon>
        <taxon>Dissulfuribacteraceae</taxon>
        <taxon>Dissulfuribacter</taxon>
    </lineage>
</organism>
<dbReference type="CDD" id="cd00082">
    <property type="entry name" value="HisKA"/>
    <property type="match status" value="1"/>
</dbReference>
<dbReference type="GO" id="GO:0000155">
    <property type="term" value="F:phosphorelay sensor kinase activity"/>
    <property type="evidence" value="ECO:0007669"/>
    <property type="project" value="InterPro"/>
</dbReference>
<name>A0A7V2WT98_9BACT</name>
<evidence type="ECO:0000256" key="4">
    <source>
        <dbReference type="ARBA" id="ARBA00023012"/>
    </source>
</evidence>
<evidence type="ECO:0000256" key="2">
    <source>
        <dbReference type="ARBA" id="ARBA00012438"/>
    </source>
</evidence>
<gene>
    <name evidence="8" type="ORF">ENJ63_04125</name>
</gene>